<dbReference type="PROSITE" id="PS50943">
    <property type="entry name" value="HTH_CROC1"/>
    <property type="match status" value="1"/>
</dbReference>
<gene>
    <name evidence="2" type="ORF">DL346_00685</name>
</gene>
<protein>
    <submittedName>
        <fullName evidence="2">YycC family protein</fullName>
    </submittedName>
</protein>
<dbReference type="OrthoDB" id="2357473at2"/>
<feature type="domain" description="HTH cro/C1-type" evidence="1">
    <location>
        <begin position="8"/>
        <end position="26"/>
    </location>
</feature>
<dbReference type="InterPro" id="IPR025550">
    <property type="entry name" value="YycC"/>
</dbReference>
<reference evidence="2 3" key="1">
    <citation type="submission" date="2018-06" db="EMBL/GenBank/DDBJ databases">
        <title>Paenibacillus montanisoli sp. nov., isolated from mountain area soil.</title>
        <authorList>
            <person name="Wu M."/>
        </authorList>
    </citation>
    <scope>NUCLEOTIDE SEQUENCE [LARGE SCALE GENOMIC DNA]</scope>
    <source>
        <strain evidence="2 3">RA17</strain>
    </source>
</reference>
<accession>A0A328U7W2</accession>
<dbReference type="EMBL" id="QLUW01000001">
    <property type="protein sequence ID" value="RAP77055.1"/>
    <property type="molecule type" value="Genomic_DNA"/>
</dbReference>
<evidence type="ECO:0000313" key="2">
    <source>
        <dbReference type="EMBL" id="RAP77055.1"/>
    </source>
</evidence>
<sequence length="57" mass="6231">MTQPLQLSPETAIKLAKELNVPLEHLMHMPKHILLQKIAELAKKSAAEAEDKGASST</sequence>
<dbReference type="Proteomes" id="UP000249260">
    <property type="component" value="Unassembled WGS sequence"/>
</dbReference>
<keyword evidence="3" id="KW-1185">Reference proteome</keyword>
<dbReference type="RefSeq" id="WP_112880060.1">
    <property type="nucleotide sequence ID" value="NZ_QLUW01000001.1"/>
</dbReference>
<dbReference type="InterPro" id="IPR001387">
    <property type="entry name" value="Cro/C1-type_HTH"/>
</dbReference>
<evidence type="ECO:0000313" key="3">
    <source>
        <dbReference type="Proteomes" id="UP000249260"/>
    </source>
</evidence>
<dbReference type="Pfam" id="PF14174">
    <property type="entry name" value="YycC"/>
    <property type="match status" value="1"/>
</dbReference>
<organism evidence="2 3">
    <name type="scientific">Paenibacillus montanisoli</name>
    <dbReference type="NCBI Taxonomy" id="2081970"/>
    <lineage>
        <taxon>Bacteria</taxon>
        <taxon>Bacillati</taxon>
        <taxon>Bacillota</taxon>
        <taxon>Bacilli</taxon>
        <taxon>Bacillales</taxon>
        <taxon>Paenibacillaceae</taxon>
        <taxon>Paenibacillus</taxon>
    </lineage>
</organism>
<evidence type="ECO:0000259" key="1">
    <source>
        <dbReference type="PROSITE" id="PS50943"/>
    </source>
</evidence>
<comment type="caution">
    <text evidence="2">The sequence shown here is derived from an EMBL/GenBank/DDBJ whole genome shotgun (WGS) entry which is preliminary data.</text>
</comment>
<proteinExistence type="predicted"/>
<dbReference type="AlphaFoldDB" id="A0A328U7W2"/>
<name>A0A328U7W2_9BACL</name>